<sequence length="186" mass="21159">MQGWFGSRERLLQLKSKLPRRDERIAQLDTQLRLLQTIERDFDRREADALKTDPQPRAPHLERLLAMNGLARVTAPNRLPSEGDRGNRGRLFEVRIDHTPQSNGNLPASWFVHLHTEKPVTLAALRSLPYSDFTAVHLKTAREVNLGSRWEEVMHALGHTDAKVHRATIGSKLLGQLWKAGSDGQR</sequence>
<protein>
    <submittedName>
        <fullName evidence="1">Putative type III effector protein</fullName>
    </submittedName>
</protein>
<organism evidence="1 2">
    <name type="scientific">Xanthomonas graminis pv. phlei</name>
    <dbReference type="NCBI Taxonomy" id="487906"/>
    <lineage>
        <taxon>Bacteria</taxon>
        <taxon>Pseudomonadati</taxon>
        <taxon>Pseudomonadota</taxon>
        <taxon>Gammaproteobacteria</taxon>
        <taxon>Lysobacterales</taxon>
        <taxon>Lysobacteraceae</taxon>
        <taxon>Xanthomonas</taxon>
        <taxon>Xanthomonas translucens group</taxon>
        <taxon>Xanthomonas graminis</taxon>
    </lineage>
</organism>
<evidence type="ECO:0000313" key="1">
    <source>
        <dbReference type="EMBL" id="CTP82392.1"/>
    </source>
</evidence>
<dbReference type="AlphaFoldDB" id="A0A0K2ZCP0"/>
<accession>A0A0K2ZCP0</accession>
<evidence type="ECO:0000313" key="2">
    <source>
        <dbReference type="Proteomes" id="UP000045978"/>
    </source>
</evidence>
<dbReference type="Proteomes" id="UP000045978">
    <property type="component" value="Unassembled WGS sequence"/>
</dbReference>
<proteinExistence type="predicted"/>
<reference evidence="1 2" key="1">
    <citation type="submission" date="2015-07" db="EMBL/GenBank/DDBJ databases">
        <authorList>
            <person name="Noorani M."/>
        </authorList>
    </citation>
    <scope>NUCLEOTIDE SEQUENCE [LARGE SCALE GENOMIC DNA]</scope>
    <source>
        <strain evidence="1">LMG730</strain>
    </source>
</reference>
<dbReference type="EMBL" id="CXOJ01000001">
    <property type="protein sequence ID" value="CTP82392.1"/>
    <property type="molecule type" value="Genomic_DNA"/>
</dbReference>
<gene>
    <name evidence="1" type="ORF">XTPLMG730_0007</name>
</gene>
<name>A0A0K2ZCP0_9XANT</name>